<dbReference type="PANTHER" id="PTHR40060:SF1">
    <property type="entry name" value="UPF0316 PROTEIN YEBE"/>
    <property type="match status" value="1"/>
</dbReference>
<evidence type="ECO:0000256" key="5">
    <source>
        <dbReference type="ARBA" id="ARBA00023136"/>
    </source>
</evidence>
<evidence type="ECO:0000256" key="1">
    <source>
        <dbReference type="ARBA" id="ARBA00004651"/>
    </source>
</evidence>
<evidence type="ECO:0000259" key="8">
    <source>
        <dbReference type="Pfam" id="PF18955"/>
    </source>
</evidence>
<evidence type="ECO:0000313" key="10">
    <source>
        <dbReference type="Proteomes" id="UP000006054"/>
    </source>
</evidence>
<keyword evidence="4 6" id="KW-1133">Transmembrane helix</keyword>
<comment type="subcellular location">
    <subcellularLocation>
        <location evidence="1 6">Cell membrane</location>
        <topology evidence="1 6">Multi-pass membrane protein</topology>
    </subcellularLocation>
</comment>
<dbReference type="InterPro" id="IPR019264">
    <property type="entry name" value="DUF2179"/>
</dbReference>
<evidence type="ECO:0000313" key="9">
    <source>
        <dbReference type="EMBL" id="AFM06038.1"/>
    </source>
</evidence>
<feature type="transmembrane region" description="Helical" evidence="6">
    <location>
        <begin position="77"/>
        <end position="97"/>
    </location>
</feature>
<evidence type="ECO:0000259" key="7">
    <source>
        <dbReference type="Pfam" id="PF10035"/>
    </source>
</evidence>
<proteinExistence type="inferred from homology"/>
<dbReference type="InterPro" id="IPR044035">
    <property type="entry name" value="DUF5698"/>
</dbReference>
<dbReference type="PANTHER" id="PTHR40060">
    <property type="entry name" value="UPF0316 PROTEIN YEBE"/>
    <property type="match status" value="1"/>
</dbReference>
<feature type="domain" description="DUF2179" evidence="7">
    <location>
        <begin position="130"/>
        <end position="179"/>
    </location>
</feature>
<dbReference type="AlphaFoldDB" id="I4AQ03"/>
<dbReference type="OrthoDB" id="48231at2"/>
<dbReference type="InterPro" id="IPR022930">
    <property type="entry name" value="UPF0316"/>
</dbReference>
<feature type="transmembrane region" description="Helical" evidence="6">
    <location>
        <begin position="14"/>
        <end position="31"/>
    </location>
</feature>
<dbReference type="Gene3D" id="3.30.70.120">
    <property type="match status" value="1"/>
</dbReference>
<keyword evidence="10" id="KW-1185">Reference proteome</keyword>
<dbReference type="RefSeq" id="WP_014799462.1">
    <property type="nucleotide sequence ID" value="NC_018018.1"/>
</dbReference>
<dbReference type="CDD" id="cd16381">
    <property type="entry name" value="YitT_C_like_1"/>
    <property type="match status" value="1"/>
</dbReference>
<dbReference type="GO" id="GO:0005886">
    <property type="term" value="C:plasma membrane"/>
    <property type="evidence" value="ECO:0007669"/>
    <property type="project" value="UniProtKB-SubCell"/>
</dbReference>
<reference evidence="10" key="1">
    <citation type="submission" date="2012-06" db="EMBL/GenBank/DDBJ databases">
        <title>The complete genome of Flexibacter litoralis DSM 6794.</title>
        <authorList>
            <person name="Lucas S."/>
            <person name="Copeland A."/>
            <person name="Lapidus A."/>
            <person name="Glavina del Rio T."/>
            <person name="Dalin E."/>
            <person name="Tice H."/>
            <person name="Bruce D."/>
            <person name="Goodwin L."/>
            <person name="Pitluck S."/>
            <person name="Peters L."/>
            <person name="Ovchinnikova G."/>
            <person name="Lu M."/>
            <person name="Kyrpides N."/>
            <person name="Mavromatis K."/>
            <person name="Ivanova N."/>
            <person name="Brettin T."/>
            <person name="Detter J.C."/>
            <person name="Han C."/>
            <person name="Larimer F."/>
            <person name="Land M."/>
            <person name="Hauser L."/>
            <person name="Markowitz V."/>
            <person name="Cheng J.-F."/>
            <person name="Hugenholtz P."/>
            <person name="Woyke T."/>
            <person name="Wu D."/>
            <person name="Spring S."/>
            <person name="Lang E."/>
            <person name="Kopitz M."/>
            <person name="Brambilla E."/>
            <person name="Klenk H.-P."/>
            <person name="Eisen J.A."/>
        </authorList>
    </citation>
    <scope>NUCLEOTIDE SEQUENCE [LARGE SCALE GENOMIC DNA]</scope>
    <source>
        <strain evidence="10">ATCC 23117 / DSM 6794 / NBRC 15988 / NCIMB 1366 / Sio-4</strain>
    </source>
</reference>
<protein>
    <recommendedName>
        <fullName evidence="6">UPF0316 protein Fleli_3726</fullName>
    </recommendedName>
</protein>
<sequence length="204" mass="23365">MQDFFYTYLNEDTLWVYSYIILPILIFLARLTDVSLSTLRIVLVTMGKRNIAPLIGFIEAFVWLLAIGQIMQNLTNIMSYLAYAGGFAMGTYLGIWLEQKIALGIVMVRIITGKTADSLIYKLKDTNYRFTHLKAEGKYGDVGVVFSIVKRKELPKFLHLINTHNPNAFYTIENIRHVQNTDDIPTSDSGTFSRVVRKIKTIRK</sequence>
<dbReference type="HAMAP" id="MF_01515">
    <property type="entry name" value="UPF0316"/>
    <property type="match status" value="1"/>
</dbReference>
<evidence type="ECO:0000256" key="3">
    <source>
        <dbReference type="ARBA" id="ARBA00022692"/>
    </source>
</evidence>
<keyword evidence="2 6" id="KW-1003">Cell membrane</keyword>
<dbReference type="KEGG" id="fli:Fleli_3726"/>
<dbReference type="InterPro" id="IPR015867">
    <property type="entry name" value="N-reg_PII/ATP_PRibTrfase_C"/>
</dbReference>
<comment type="similarity">
    <text evidence="6">Belongs to the UPF0316 family.</text>
</comment>
<evidence type="ECO:0000256" key="6">
    <source>
        <dbReference type="HAMAP-Rule" id="MF_01515"/>
    </source>
</evidence>
<dbReference type="Proteomes" id="UP000006054">
    <property type="component" value="Chromosome"/>
</dbReference>
<gene>
    <name evidence="9" type="ordered locus">Fleli_3726</name>
</gene>
<dbReference type="Pfam" id="PF18955">
    <property type="entry name" value="DUF5698"/>
    <property type="match status" value="1"/>
</dbReference>
<organism evidence="9 10">
    <name type="scientific">Bernardetia litoralis (strain ATCC 23117 / DSM 6794 / NBRC 15988 / NCIMB 1366 / Fx l1 / Sio-4)</name>
    <name type="common">Flexibacter litoralis</name>
    <dbReference type="NCBI Taxonomy" id="880071"/>
    <lineage>
        <taxon>Bacteria</taxon>
        <taxon>Pseudomonadati</taxon>
        <taxon>Bacteroidota</taxon>
        <taxon>Cytophagia</taxon>
        <taxon>Cytophagales</taxon>
        <taxon>Bernardetiaceae</taxon>
        <taxon>Bernardetia</taxon>
    </lineage>
</organism>
<dbReference type="HOGENOM" id="CLU_106166_0_0_10"/>
<keyword evidence="3 6" id="KW-0812">Transmembrane</keyword>
<dbReference type="PATRIC" id="fig|880071.3.peg.3731"/>
<feature type="domain" description="DUF5698" evidence="8">
    <location>
        <begin position="38"/>
        <end position="95"/>
    </location>
</feature>
<accession>I4AQ03</accession>
<name>I4AQ03_BERLS</name>
<dbReference type="eggNOG" id="COG4843">
    <property type="taxonomic scope" value="Bacteria"/>
</dbReference>
<evidence type="ECO:0000256" key="2">
    <source>
        <dbReference type="ARBA" id="ARBA00022475"/>
    </source>
</evidence>
<dbReference type="NCBIfam" id="NF003191">
    <property type="entry name" value="PRK04164.1-2"/>
    <property type="match status" value="1"/>
</dbReference>
<evidence type="ECO:0000256" key="4">
    <source>
        <dbReference type="ARBA" id="ARBA00022989"/>
    </source>
</evidence>
<keyword evidence="5 6" id="KW-0472">Membrane</keyword>
<dbReference type="Pfam" id="PF10035">
    <property type="entry name" value="DUF2179"/>
    <property type="match status" value="1"/>
</dbReference>
<dbReference type="EMBL" id="CP003345">
    <property type="protein sequence ID" value="AFM06038.1"/>
    <property type="molecule type" value="Genomic_DNA"/>
</dbReference>
<feature type="transmembrane region" description="Helical" evidence="6">
    <location>
        <begin position="51"/>
        <end position="71"/>
    </location>
</feature>